<reference evidence="1 2" key="1">
    <citation type="journal article" date="2022" name="Nat. Ecol. Evol.">
        <title>A masculinizing supergene underlies an exaggerated male reproductive morph in a spider.</title>
        <authorList>
            <person name="Hendrickx F."/>
            <person name="De Corte Z."/>
            <person name="Sonet G."/>
            <person name="Van Belleghem S.M."/>
            <person name="Kostlbacher S."/>
            <person name="Vangestel C."/>
        </authorList>
    </citation>
    <scope>NUCLEOTIDE SEQUENCE [LARGE SCALE GENOMIC DNA]</scope>
    <source>
        <strain evidence="1">W744_W776</strain>
    </source>
</reference>
<comment type="caution">
    <text evidence="1">The sequence shown here is derived from an EMBL/GenBank/DDBJ whole genome shotgun (WGS) entry which is preliminary data.</text>
</comment>
<dbReference type="AlphaFoldDB" id="A0AAV6VXQ8"/>
<keyword evidence="2" id="KW-1185">Reference proteome</keyword>
<dbReference type="Proteomes" id="UP000827092">
    <property type="component" value="Unassembled WGS sequence"/>
</dbReference>
<sequence>MTEALECFFDGLTGDSLSSGSSVRFFMRKVVFFNNAQIDNLLVAFQQNVELSLDRHRSSSLVRNQEVVNRLLIPNQRDITGEKSSQQGSADFWLTIRDHRLRPLARTTHCGLPLDMLMLKVAAGGRSHQEAS</sequence>
<dbReference type="EMBL" id="JAFNEN010000005">
    <property type="protein sequence ID" value="KAG8201424.1"/>
    <property type="molecule type" value="Genomic_DNA"/>
</dbReference>
<organism evidence="1 2">
    <name type="scientific">Oedothorax gibbosus</name>
    <dbReference type="NCBI Taxonomy" id="931172"/>
    <lineage>
        <taxon>Eukaryota</taxon>
        <taxon>Metazoa</taxon>
        <taxon>Ecdysozoa</taxon>
        <taxon>Arthropoda</taxon>
        <taxon>Chelicerata</taxon>
        <taxon>Arachnida</taxon>
        <taxon>Araneae</taxon>
        <taxon>Araneomorphae</taxon>
        <taxon>Entelegynae</taxon>
        <taxon>Araneoidea</taxon>
        <taxon>Linyphiidae</taxon>
        <taxon>Erigoninae</taxon>
        <taxon>Oedothorax</taxon>
    </lineage>
</organism>
<gene>
    <name evidence="1" type="ORF">JTE90_024297</name>
</gene>
<accession>A0AAV6VXQ8</accession>
<name>A0AAV6VXQ8_9ARAC</name>
<protein>
    <submittedName>
        <fullName evidence="1">Uncharacterized protein</fullName>
    </submittedName>
</protein>
<proteinExistence type="predicted"/>
<evidence type="ECO:0000313" key="2">
    <source>
        <dbReference type="Proteomes" id="UP000827092"/>
    </source>
</evidence>
<evidence type="ECO:0000313" key="1">
    <source>
        <dbReference type="EMBL" id="KAG8201424.1"/>
    </source>
</evidence>